<feature type="transmembrane region" description="Helical" evidence="8">
    <location>
        <begin position="159"/>
        <end position="180"/>
    </location>
</feature>
<reference evidence="9" key="2">
    <citation type="journal article" date="2021" name="PeerJ">
        <title>Extensive microbial diversity within the chicken gut microbiome revealed by metagenomics and culture.</title>
        <authorList>
            <person name="Gilroy R."/>
            <person name="Ravi A."/>
            <person name="Getino M."/>
            <person name="Pursley I."/>
            <person name="Horton D.L."/>
            <person name="Alikhan N.F."/>
            <person name="Baker D."/>
            <person name="Gharbi K."/>
            <person name="Hall N."/>
            <person name="Watson M."/>
            <person name="Adriaenssens E.M."/>
            <person name="Foster-Nyarko E."/>
            <person name="Jarju S."/>
            <person name="Secka A."/>
            <person name="Antonio M."/>
            <person name="Oren A."/>
            <person name="Chaudhuri R.R."/>
            <person name="La Ragione R."/>
            <person name="Hildebrand F."/>
            <person name="Pallen M.J."/>
        </authorList>
    </citation>
    <scope>NUCLEOTIDE SEQUENCE</scope>
    <source>
        <strain evidence="9">17213</strain>
    </source>
</reference>
<feature type="transmembrane region" description="Helical" evidence="8">
    <location>
        <begin position="94"/>
        <end position="117"/>
    </location>
</feature>
<feature type="transmembrane region" description="Helical" evidence="8">
    <location>
        <begin position="292"/>
        <end position="318"/>
    </location>
</feature>
<proteinExistence type="inferred from homology"/>
<dbReference type="InterPro" id="IPR005219">
    <property type="entry name" value="PqiA-like_proteobact"/>
</dbReference>
<comment type="subcellular location">
    <subcellularLocation>
        <location evidence="1">Cell inner membrane</location>
        <topology evidence="1">Multi-pass membrane protein</topology>
    </subcellularLocation>
</comment>
<feature type="transmembrane region" description="Helical" evidence="8">
    <location>
        <begin position="364"/>
        <end position="386"/>
    </location>
</feature>
<feature type="transmembrane region" description="Helical" evidence="8">
    <location>
        <begin position="339"/>
        <end position="358"/>
    </location>
</feature>
<feature type="transmembrane region" description="Helical" evidence="8">
    <location>
        <begin position="129"/>
        <end position="153"/>
    </location>
</feature>
<organism evidence="9 10">
    <name type="scientific">Candidatus Avisuccinivibrio stercorigallinarum</name>
    <dbReference type="NCBI Taxonomy" id="2840704"/>
    <lineage>
        <taxon>Bacteria</taxon>
        <taxon>Pseudomonadati</taxon>
        <taxon>Pseudomonadota</taxon>
        <taxon>Gammaproteobacteria</taxon>
        <taxon>Aeromonadales</taxon>
        <taxon>Succinivibrionaceae</taxon>
        <taxon>Succinivibrionaceae incertae sedis</taxon>
        <taxon>Candidatus Avisuccinivibrio</taxon>
    </lineage>
</organism>
<evidence type="ECO:0000313" key="9">
    <source>
        <dbReference type="EMBL" id="MBO8416413.1"/>
    </source>
</evidence>
<dbReference type="Pfam" id="PF04403">
    <property type="entry name" value="PqiA"/>
    <property type="match status" value="2"/>
</dbReference>
<feature type="transmembrane region" description="Helical" evidence="8">
    <location>
        <begin position="46"/>
        <end position="74"/>
    </location>
</feature>
<comment type="caution">
    <text evidence="9">The sequence shown here is derived from an EMBL/GenBank/DDBJ whole genome shotgun (WGS) entry which is preliminary data.</text>
</comment>
<dbReference type="NCBIfam" id="TIGR00155">
    <property type="entry name" value="pqiA_fam"/>
    <property type="match status" value="1"/>
</dbReference>
<dbReference type="PANTHER" id="PTHR30462:SF3">
    <property type="entry name" value="INTERMEMBRANE TRANSPORT PROTEIN PQIA"/>
    <property type="match status" value="1"/>
</dbReference>
<sequence length="411" mass="46275">MQQQVVLCRSCDKPVLLPPYQKGIKAVCPHCGATLRSGHLVSLHTTAIVALSALILLFNSIFVPFLSIESLGIYEEMSLSSIFSVLKTDWSSLLYIFLAFTFLLPFVMLLQQVLAGLFRLQPERRFCKLYALCHRFCMVDVFVFGILVSLVKLTSLASVQFHVGFFLGLAFSLMLIWCWVKAPPRLMWDMFKESQVPIELERRGIEQGLVCCPRCGMVYKAAEHQRCPRCEAPAHYRISQSMQKTVALLAAALILYLPSNLYPVMYTDYMGSNQGSNIIDGVISLWQMNSEVIALIILCASIFIPVFKILMLMCLICLTHSAKIKKPALLSRIYRVISFIGKWSMIDVFVVIIMSSTVRMSGLLTINPGFAIIAFCSVVLITMAAAENFDERLLWDNSLENKAQEKGTHHD</sequence>
<keyword evidence="5 8" id="KW-0812">Transmembrane</keyword>
<dbReference type="PANTHER" id="PTHR30462">
    <property type="entry name" value="INTERMEMBRANE TRANSPORT PROTEIN PQIB-RELATED"/>
    <property type="match status" value="1"/>
</dbReference>
<evidence type="ECO:0000256" key="6">
    <source>
        <dbReference type="ARBA" id="ARBA00022989"/>
    </source>
</evidence>
<dbReference type="EMBL" id="JADINH010000174">
    <property type="protein sequence ID" value="MBO8416413.1"/>
    <property type="molecule type" value="Genomic_DNA"/>
</dbReference>
<evidence type="ECO:0000256" key="5">
    <source>
        <dbReference type="ARBA" id="ARBA00022692"/>
    </source>
</evidence>
<reference evidence="9" key="1">
    <citation type="submission" date="2020-10" db="EMBL/GenBank/DDBJ databases">
        <authorList>
            <person name="Gilroy R."/>
        </authorList>
    </citation>
    <scope>NUCLEOTIDE SEQUENCE</scope>
    <source>
        <strain evidence="9">17213</strain>
    </source>
</reference>
<evidence type="ECO:0000256" key="2">
    <source>
        <dbReference type="ARBA" id="ARBA00007555"/>
    </source>
</evidence>
<evidence type="ECO:0000256" key="3">
    <source>
        <dbReference type="ARBA" id="ARBA00022475"/>
    </source>
</evidence>
<dbReference type="Proteomes" id="UP000823631">
    <property type="component" value="Unassembled WGS sequence"/>
</dbReference>
<dbReference type="InterPro" id="IPR007498">
    <property type="entry name" value="PqiA-like"/>
</dbReference>
<dbReference type="AlphaFoldDB" id="A0A9D9DC85"/>
<dbReference type="InterPro" id="IPR051800">
    <property type="entry name" value="PqiA-PqiB_transport"/>
</dbReference>
<dbReference type="GO" id="GO:0005886">
    <property type="term" value="C:plasma membrane"/>
    <property type="evidence" value="ECO:0007669"/>
    <property type="project" value="UniProtKB-SubCell"/>
</dbReference>
<evidence type="ECO:0000256" key="7">
    <source>
        <dbReference type="ARBA" id="ARBA00023136"/>
    </source>
</evidence>
<evidence type="ECO:0000256" key="8">
    <source>
        <dbReference type="SAM" id="Phobius"/>
    </source>
</evidence>
<evidence type="ECO:0000256" key="4">
    <source>
        <dbReference type="ARBA" id="ARBA00022519"/>
    </source>
</evidence>
<evidence type="ECO:0000256" key="1">
    <source>
        <dbReference type="ARBA" id="ARBA00004429"/>
    </source>
</evidence>
<keyword evidence="3" id="KW-1003">Cell membrane</keyword>
<name>A0A9D9DC85_9GAMM</name>
<evidence type="ECO:0000313" key="10">
    <source>
        <dbReference type="Proteomes" id="UP000823631"/>
    </source>
</evidence>
<keyword evidence="7 8" id="KW-0472">Membrane</keyword>
<keyword evidence="4" id="KW-0997">Cell inner membrane</keyword>
<gene>
    <name evidence="9" type="ORF">IAB19_08545</name>
</gene>
<accession>A0A9D9DC85</accession>
<comment type="similarity">
    <text evidence="2">Belongs to the PqiA family.</text>
</comment>
<feature type="transmembrane region" description="Helical" evidence="8">
    <location>
        <begin position="246"/>
        <end position="265"/>
    </location>
</feature>
<protein>
    <submittedName>
        <fullName evidence="9">PqiA/YebS family transporter subunit</fullName>
    </submittedName>
</protein>
<keyword evidence="6 8" id="KW-1133">Transmembrane helix</keyword>